<dbReference type="PANTHER" id="PTHR31956">
    <property type="entry name" value="NON-SPECIFIC PHOSPHOLIPASE C4-RELATED"/>
    <property type="match status" value="1"/>
</dbReference>
<evidence type="ECO:0000313" key="4">
    <source>
        <dbReference type="Proteomes" id="UP001164803"/>
    </source>
</evidence>
<dbReference type="Proteomes" id="UP001164803">
    <property type="component" value="Chromosome"/>
</dbReference>
<feature type="chain" id="PRO_5047312713" evidence="2">
    <location>
        <begin position="30"/>
        <end position="338"/>
    </location>
</feature>
<name>A0ABY6YXR3_9BACL</name>
<feature type="signal peptide" evidence="2">
    <location>
        <begin position="1"/>
        <end position="29"/>
    </location>
</feature>
<keyword evidence="2" id="KW-0732">Signal</keyword>
<accession>A0ABY6YXR3</accession>
<keyword evidence="4" id="KW-1185">Reference proteome</keyword>
<sequence length="338" mass="37230">MKMKKALYSLSAIATATLCLATAVNPAYASSASSEQNAQKQNSKNPFQHVYVIMMENHGNADIIGNPLMPNMNSLINNYGFDDNYYGVTHPSLPNYAALISGSNWNTYDDNSSDRFDVPNLVDQLESKNLTWKGYMESMPSVGYTGTGSGSLYAIRHNPFMLMTDIAGNPARLQNIMPFTQFQQDLNNNTVPNFSFITPNLINDMHGVSGSTDQQLYQAGDKFVQDTVQEIMSSKSWKTSKSVIYITFDEGDDSGEGPAAPGPNAKYPGGGNTPLIMIDNTYLHPFTIHTWADHYSLLRTIEQNWGLSFLANAANPQVTTLPVPGEPKLNQDNNQNNN</sequence>
<dbReference type="EMBL" id="CP104064">
    <property type="protein sequence ID" value="WAH35199.1"/>
    <property type="molecule type" value="Genomic_DNA"/>
</dbReference>
<proteinExistence type="predicted"/>
<organism evidence="3 4">
    <name type="scientific">Alicyclobacillus dauci</name>
    <dbReference type="NCBI Taxonomy" id="1475485"/>
    <lineage>
        <taxon>Bacteria</taxon>
        <taxon>Bacillati</taxon>
        <taxon>Bacillota</taxon>
        <taxon>Bacilli</taxon>
        <taxon>Bacillales</taxon>
        <taxon>Alicyclobacillaceae</taxon>
        <taxon>Alicyclobacillus</taxon>
    </lineage>
</organism>
<dbReference type="InterPro" id="IPR007312">
    <property type="entry name" value="Phosphoesterase"/>
</dbReference>
<protein>
    <submittedName>
        <fullName evidence="3">Alkaline phosphatase family protein</fullName>
    </submittedName>
</protein>
<gene>
    <name evidence="3" type="ORF">NZD86_12835</name>
</gene>
<reference evidence="3" key="1">
    <citation type="submission" date="2022-08" db="EMBL/GenBank/DDBJ databases">
        <title>Alicyclobacillus dauci DSM2870, complete genome.</title>
        <authorList>
            <person name="Wang Q."/>
            <person name="Cai R."/>
            <person name="Wang Z."/>
        </authorList>
    </citation>
    <scope>NUCLEOTIDE SEQUENCE</scope>
    <source>
        <strain evidence="3">DSM 28700</strain>
    </source>
</reference>
<dbReference type="RefSeq" id="WP_268042193.1">
    <property type="nucleotide sequence ID" value="NZ_CP104064.1"/>
</dbReference>
<evidence type="ECO:0000313" key="3">
    <source>
        <dbReference type="EMBL" id="WAH35199.1"/>
    </source>
</evidence>
<keyword evidence="1" id="KW-0378">Hydrolase</keyword>
<dbReference type="Pfam" id="PF04185">
    <property type="entry name" value="Phosphoesterase"/>
    <property type="match status" value="1"/>
</dbReference>
<evidence type="ECO:0000256" key="1">
    <source>
        <dbReference type="ARBA" id="ARBA00022801"/>
    </source>
</evidence>
<evidence type="ECO:0000256" key="2">
    <source>
        <dbReference type="SAM" id="SignalP"/>
    </source>
</evidence>
<dbReference type="Gene3D" id="3.40.720.10">
    <property type="entry name" value="Alkaline Phosphatase, subunit A"/>
    <property type="match status" value="1"/>
</dbReference>
<dbReference type="InterPro" id="IPR017850">
    <property type="entry name" value="Alkaline_phosphatase_core_sf"/>
</dbReference>
<dbReference type="PANTHER" id="PTHR31956:SF8">
    <property type="entry name" value="ACID PHOSPHATASE PHOA (AFU_ORTHOLOGUE AFUA_1G03570)"/>
    <property type="match status" value="1"/>
</dbReference>